<protein>
    <recommendedName>
        <fullName evidence="4">Lipoprotein</fullName>
    </recommendedName>
</protein>
<feature type="signal peptide" evidence="1">
    <location>
        <begin position="1"/>
        <end position="19"/>
    </location>
</feature>
<reference evidence="2 3" key="1">
    <citation type="submission" date="2016-10" db="EMBL/GenBank/DDBJ databases">
        <authorList>
            <person name="de Groot N.N."/>
        </authorList>
    </citation>
    <scope>NUCLEOTIDE SEQUENCE [LARGE SCALE GENOMIC DNA]</scope>
    <source>
        <strain evidence="2 3">DSM 23842</strain>
    </source>
</reference>
<dbReference type="EMBL" id="FNQK01000015">
    <property type="protein sequence ID" value="SEA49089.1"/>
    <property type="molecule type" value="Genomic_DNA"/>
</dbReference>
<gene>
    <name evidence="2" type="ORF">SAMN04487990_11533</name>
</gene>
<keyword evidence="3" id="KW-1185">Reference proteome</keyword>
<keyword evidence="1" id="KW-0732">Signal</keyword>
<evidence type="ECO:0000313" key="2">
    <source>
        <dbReference type="EMBL" id="SEA49089.1"/>
    </source>
</evidence>
<dbReference type="RefSeq" id="WP_092135344.1">
    <property type="nucleotide sequence ID" value="NZ_FNQK01000015.1"/>
</dbReference>
<evidence type="ECO:0008006" key="4">
    <source>
        <dbReference type="Google" id="ProtNLM"/>
    </source>
</evidence>
<dbReference type="OrthoDB" id="881763at2"/>
<proteinExistence type="predicted"/>
<feature type="chain" id="PRO_5011765361" description="Lipoprotein" evidence="1">
    <location>
        <begin position="20"/>
        <end position="177"/>
    </location>
</feature>
<evidence type="ECO:0000313" key="3">
    <source>
        <dbReference type="Proteomes" id="UP000198846"/>
    </source>
</evidence>
<accession>A0A1H4BLS9</accession>
<evidence type="ECO:0000256" key="1">
    <source>
        <dbReference type="SAM" id="SignalP"/>
    </source>
</evidence>
<dbReference type="STRING" id="283786.SAMN04487990_11533"/>
<sequence length="177" mass="20015">MKNLLLAFAMLLIVSNCNKNDDDQPTNPIDQLPPATQTGAGTFGCLLNGEPFLPGNSQNPLDCVYQFINGGYYFSLQANKRDDLNNRITLSLSTKSLEIEENEVFNLLENIDGNAYGRYSYATLETYTSQDYTGELTITKLDFTNNIVSGTFWYDIEDYNGVVHQIREGRFDMQFTQ</sequence>
<dbReference type="AlphaFoldDB" id="A0A1H4BLS9"/>
<organism evidence="2 3">
    <name type="scientific">Bizionia paragorgiae</name>
    <dbReference type="NCBI Taxonomy" id="283786"/>
    <lineage>
        <taxon>Bacteria</taxon>
        <taxon>Pseudomonadati</taxon>
        <taxon>Bacteroidota</taxon>
        <taxon>Flavobacteriia</taxon>
        <taxon>Flavobacteriales</taxon>
        <taxon>Flavobacteriaceae</taxon>
        <taxon>Bizionia</taxon>
    </lineage>
</organism>
<dbReference type="Proteomes" id="UP000198846">
    <property type="component" value="Unassembled WGS sequence"/>
</dbReference>
<name>A0A1H4BLS9_BIZPA</name>